<comment type="caution">
    <text evidence="5">The sequence shown here is derived from an EMBL/GenBank/DDBJ whole genome shotgun (WGS) entry which is preliminary data.</text>
</comment>
<dbReference type="PROSITE" id="PS50005">
    <property type="entry name" value="TPR"/>
    <property type="match status" value="2"/>
</dbReference>
<dbReference type="InterPro" id="IPR051012">
    <property type="entry name" value="CellSynth/LPSAsmb/PSIAsmb"/>
</dbReference>
<name>A0A2M9CVY1_9BACT</name>
<evidence type="ECO:0000313" key="6">
    <source>
        <dbReference type="Proteomes" id="UP000230000"/>
    </source>
</evidence>
<dbReference type="PANTHER" id="PTHR45586:SF1">
    <property type="entry name" value="LIPOPOLYSACCHARIDE ASSEMBLY PROTEIN B"/>
    <property type="match status" value="1"/>
</dbReference>
<evidence type="ECO:0000256" key="2">
    <source>
        <dbReference type="ARBA" id="ARBA00022803"/>
    </source>
</evidence>
<proteinExistence type="predicted"/>
<keyword evidence="1" id="KW-0677">Repeat</keyword>
<dbReference type="InterPro" id="IPR011990">
    <property type="entry name" value="TPR-like_helical_dom_sf"/>
</dbReference>
<protein>
    <submittedName>
        <fullName evidence="5">Tetratricopeptide repeat protein</fullName>
    </submittedName>
</protein>
<dbReference type="InterPro" id="IPR019734">
    <property type="entry name" value="TPR_rpt"/>
</dbReference>
<dbReference type="SMART" id="SM00028">
    <property type="entry name" value="TPR"/>
    <property type="match status" value="12"/>
</dbReference>
<gene>
    <name evidence="5" type="ORF">BXY57_1677</name>
</gene>
<dbReference type="Pfam" id="PF13174">
    <property type="entry name" value="TPR_6"/>
    <property type="match status" value="4"/>
</dbReference>
<feature type="repeat" description="TPR" evidence="3">
    <location>
        <begin position="549"/>
        <end position="582"/>
    </location>
</feature>
<dbReference type="Pfam" id="PF13432">
    <property type="entry name" value="TPR_16"/>
    <property type="match status" value="3"/>
</dbReference>
<sequence>MNSQQYSDISIRYLLHWPALMKWHPYMLRTFCFYRLLQLILCAGMLWGIAIQKTSAQATAINADPAAQFKQAVVAYQHGNYAVAQQQFEDIIHQIEYFQQTNRALDAEDARYYDAVCALQLLQPDAEKRVLNFIQHTTSIPRRQLASFYLAQYYYQQHRYREAIPYYVAAGIDQLSNDQIAEAKFRLGYCYFYQKDFTHAAPLFADVKGMEGRYQIPANYYDGFIAFERKQYDQALQSFLKVANEPPYDRVVPYYIAEIYYFRGDKQRAIDYALPVLQRGNNYYQLQLQQLVGQAYFELGAYQQALPYLQQYARQADSLRREDVYELSFCYYQTQQYPEAILGFKQLSTVTDSLGQNAMYLLGDCYLKTGQKADARNAFAICARSSYNPRQQEIARFIYGKLSYELGYQDAALTTLRQFLQDYPASDYANEARELLVPLLMNTNDYKGALELYASLPNPSPALLRAYQKLTFGRAMQLINDGDLSAADSLLTISLAHPYDASYQALAYFWKGEIAYRRGQTDDAIHDMQQYLNSAVSGIFPSLGEANVQTAHYNLGYCYLQKQDYADALKEFQQAQRPYGTSGRRIAQDALLRLADCYYMLKQYDQAEAVYDQIINQRLPGTDYALYQKSILAGIRGNYATKLQLLNQLTSQYPNSRFQNDANYEKGLTYMTEEKYAQAIPYFEKILATPNDPDAPKALLKIGLAYFNMGNSQRALDYYQQLVQQYPHSNEAQDALASIRTIYINNGNPQGYLDFVKQSGMAVSSSTADSVTYAAAETQFGNENIAAALQGFNQYLLQFPNGQFVVPAHFYRAECYFMQKDYLHALPDYQYVLQQGYSRFAERSAAQAAAISLNELKNFAQARTYFEMLNQLATTKENELAAARGLLECDYQLQQWDSVLLEARYLLTRQDISTNDQITGNYYLAMAFRQQQQCDSAMFYFRKVVQMTKSVMGAASRYYIADCLLQQQQLKEAERAAFEVIRSTPSYDYWIAKAYVLLGDIFAAEKDYFNAKATLQSVVDNCQIAEIRDSARKKLQRVIAEEQASSKIMRNPSANDTLQHP</sequence>
<organism evidence="5 6">
    <name type="scientific">Thermoflavifilum aggregans</name>
    <dbReference type="NCBI Taxonomy" id="454188"/>
    <lineage>
        <taxon>Bacteria</taxon>
        <taxon>Pseudomonadati</taxon>
        <taxon>Bacteroidota</taxon>
        <taxon>Chitinophagia</taxon>
        <taxon>Chitinophagales</taxon>
        <taxon>Chitinophagaceae</taxon>
        <taxon>Thermoflavifilum</taxon>
    </lineage>
</organism>
<keyword evidence="4" id="KW-1133">Transmembrane helix</keyword>
<feature type="repeat" description="TPR" evidence="3">
    <location>
        <begin position="696"/>
        <end position="729"/>
    </location>
</feature>
<keyword evidence="4" id="KW-0812">Transmembrane</keyword>
<dbReference type="Gene3D" id="1.25.40.10">
    <property type="entry name" value="Tetratricopeptide repeat domain"/>
    <property type="match status" value="8"/>
</dbReference>
<dbReference type="SUPFAM" id="SSF81901">
    <property type="entry name" value="HCP-like"/>
    <property type="match status" value="1"/>
</dbReference>
<dbReference type="SUPFAM" id="SSF48452">
    <property type="entry name" value="TPR-like"/>
    <property type="match status" value="5"/>
</dbReference>
<evidence type="ECO:0000256" key="3">
    <source>
        <dbReference type="PROSITE-ProRule" id="PRU00339"/>
    </source>
</evidence>
<feature type="transmembrane region" description="Helical" evidence="4">
    <location>
        <begin position="31"/>
        <end position="50"/>
    </location>
</feature>
<reference evidence="5 6" key="1">
    <citation type="submission" date="2017-11" db="EMBL/GenBank/DDBJ databases">
        <title>Genomic Encyclopedia of Archaeal and Bacterial Type Strains, Phase II (KMG-II): From Individual Species to Whole Genera.</title>
        <authorList>
            <person name="Goeker M."/>
        </authorList>
    </citation>
    <scope>NUCLEOTIDE SEQUENCE [LARGE SCALE GENOMIC DNA]</scope>
    <source>
        <strain evidence="5 6">DSM 27268</strain>
    </source>
</reference>
<dbReference type="Pfam" id="PF13181">
    <property type="entry name" value="TPR_8"/>
    <property type="match status" value="1"/>
</dbReference>
<accession>A0A2M9CVY1</accession>
<dbReference type="OrthoDB" id="9814448at2"/>
<dbReference type="Proteomes" id="UP000230000">
    <property type="component" value="Unassembled WGS sequence"/>
</dbReference>
<evidence type="ECO:0000256" key="1">
    <source>
        <dbReference type="ARBA" id="ARBA00022737"/>
    </source>
</evidence>
<dbReference type="AlphaFoldDB" id="A0A2M9CVY1"/>
<dbReference type="PANTHER" id="PTHR45586">
    <property type="entry name" value="TPR REPEAT-CONTAINING PROTEIN PA4667"/>
    <property type="match status" value="1"/>
</dbReference>
<evidence type="ECO:0000313" key="5">
    <source>
        <dbReference type="EMBL" id="PJJ76076.1"/>
    </source>
</evidence>
<keyword evidence="2 3" id="KW-0802">TPR repeat</keyword>
<keyword evidence="4" id="KW-0472">Membrane</keyword>
<evidence type="ECO:0000256" key="4">
    <source>
        <dbReference type="SAM" id="Phobius"/>
    </source>
</evidence>
<dbReference type="EMBL" id="PGFG01000001">
    <property type="protein sequence ID" value="PJJ76076.1"/>
    <property type="molecule type" value="Genomic_DNA"/>
</dbReference>
<keyword evidence="6" id="KW-1185">Reference proteome</keyword>